<dbReference type="HOGENOM" id="CLU_3310181_0_0_11"/>
<dbReference type="AlphaFoldDB" id="F8B3Q5"/>
<evidence type="ECO:0000256" key="1">
    <source>
        <dbReference type="SAM" id="MobiDB-lite"/>
    </source>
</evidence>
<dbReference type="STRING" id="656024.FsymDg_1540"/>
<evidence type="ECO:0000313" key="3">
    <source>
        <dbReference type="Proteomes" id="UP000001549"/>
    </source>
</evidence>
<sequence>MSLDAGRPGLPAGGHQVGDLAEQGDADGRVVLPGTLLAR</sequence>
<feature type="region of interest" description="Disordered" evidence="1">
    <location>
        <begin position="1"/>
        <end position="39"/>
    </location>
</feature>
<gene>
    <name evidence="2" type="ordered locus">FsymDg_1540</name>
</gene>
<dbReference type="KEGG" id="fsy:FsymDg_1540"/>
<proteinExistence type="predicted"/>
<accession>F8B3Q5</accession>
<reference evidence="2 3" key="1">
    <citation type="submission" date="2011-05" db="EMBL/GenBank/DDBJ databases">
        <title>Complete sequence of chromosome of Frankia symbiont of Datisca glomerata.</title>
        <authorList>
            <consortium name="US DOE Joint Genome Institute"/>
            <person name="Lucas S."/>
            <person name="Han J."/>
            <person name="Lapidus A."/>
            <person name="Cheng J.-F."/>
            <person name="Goodwin L."/>
            <person name="Pitluck S."/>
            <person name="Peters L."/>
            <person name="Mikhailova N."/>
            <person name="Chertkov O."/>
            <person name="Teshima H."/>
            <person name="Han C."/>
            <person name="Tapia R."/>
            <person name="Land M."/>
            <person name="Hauser L."/>
            <person name="Kyrpides N."/>
            <person name="Ivanova N."/>
            <person name="Pagani I."/>
            <person name="Berry A."/>
            <person name="Pawlowski K."/>
            <person name="Persson T."/>
            <person name="Vanden Heuvel B."/>
            <person name="Benson D."/>
            <person name="Woyke T."/>
        </authorList>
    </citation>
    <scope>NUCLEOTIDE SEQUENCE [LARGE SCALE GENOMIC DNA]</scope>
    <source>
        <strain evidence="3">4085684</strain>
    </source>
</reference>
<organism evidence="2 3">
    <name type="scientific">Candidatus Protofrankia datiscae</name>
    <dbReference type="NCBI Taxonomy" id="2716812"/>
    <lineage>
        <taxon>Bacteria</taxon>
        <taxon>Bacillati</taxon>
        <taxon>Actinomycetota</taxon>
        <taxon>Actinomycetes</taxon>
        <taxon>Frankiales</taxon>
        <taxon>Frankiaceae</taxon>
        <taxon>Protofrankia</taxon>
    </lineage>
</organism>
<dbReference type="EMBL" id="CP002801">
    <property type="protein sequence ID" value="AEH09000.1"/>
    <property type="molecule type" value="Genomic_DNA"/>
</dbReference>
<name>F8B3Q5_9ACTN</name>
<keyword evidence="3" id="KW-1185">Reference proteome</keyword>
<protein>
    <submittedName>
        <fullName evidence="2">Uncharacterized protein</fullName>
    </submittedName>
</protein>
<dbReference type="Proteomes" id="UP000001549">
    <property type="component" value="Chromosome"/>
</dbReference>
<evidence type="ECO:0000313" key="2">
    <source>
        <dbReference type="EMBL" id="AEH09000.1"/>
    </source>
</evidence>